<evidence type="ECO:0000259" key="1">
    <source>
        <dbReference type="Pfam" id="PF12728"/>
    </source>
</evidence>
<gene>
    <name evidence="2" type="ORF">AB5L97_03910</name>
</gene>
<protein>
    <submittedName>
        <fullName evidence="2">Helix-turn-helix domain-containing protein</fullName>
    </submittedName>
</protein>
<dbReference type="AlphaFoldDB" id="A0AB39L5N6"/>
<dbReference type="Pfam" id="PF12728">
    <property type="entry name" value="HTH_17"/>
    <property type="match status" value="1"/>
</dbReference>
<accession>A0AB39L5N6</accession>
<dbReference type="Gene3D" id="1.10.10.10">
    <property type="entry name" value="Winged helix-like DNA-binding domain superfamily/Winged helix DNA-binding domain"/>
    <property type="match status" value="1"/>
</dbReference>
<reference evidence="2" key="1">
    <citation type="submission" date="2024-07" db="EMBL/GenBank/DDBJ databases">
        <authorList>
            <person name="fu j."/>
        </authorList>
    </citation>
    <scope>NUCLEOTIDE SEQUENCE</scope>
    <source>
        <strain evidence="2">P10A9</strain>
    </source>
</reference>
<sequence>MDTEHTGENPWGLETLLDVGELAAYLRVPVSTVYDWRTRGLGPCAYRFGKHLKFAVSDVRVWIEQQREPGPPSPADGR</sequence>
<name>A0AB39L5N6_9MICC</name>
<dbReference type="SUPFAM" id="SSF46955">
    <property type="entry name" value="Putative DNA-binding domain"/>
    <property type="match status" value="1"/>
</dbReference>
<dbReference type="InterPro" id="IPR036388">
    <property type="entry name" value="WH-like_DNA-bd_sf"/>
</dbReference>
<dbReference type="EMBL" id="CP163302">
    <property type="protein sequence ID" value="XDP46170.1"/>
    <property type="molecule type" value="Genomic_DNA"/>
</dbReference>
<organism evidence="2">
    <name type="scientific">Sinomonas puerhi</name>
    <dbReference type="NCBI Taxonomy" id="3238584"/>
    <lineage>
        <taxon>Bacteria</taxon>
        <taxon>Bacillati</taxon>
        <taxon>Actinomycetota</taxon>
        <taxon>Actinomycetes</taxon>
        <taxon>Micrococcales</taxon>
        <taxon>Micrococcaceae</taxon>
        <taxon>Sinomonas</taxon>
    </lineage>
</organism>
<feature type="domain" description="Helix-turn-helix" evidence="1">
    <location>
        <begin position="16"/>
        <end position="67"/>
    </location>
</feature>
<proteinExistence type="predicted"/>
<dbReference type="InterPro" id="IPR009061">
    <property type="entry name" value="DNA-bd_dom_put_sf"/>
</dbReference>
<evidence type="ECO:0000313" key="2">
    <source>
        <dbReference type="EMBL" id="XDP46170.1"/>
    </source>
</evidence>
<dbReference type="RefSeq" id="WP_307957657.1">
    <property type="nucleotide sequence ID" value="NZ_CP163302.1"/>
</dbReference>
<dbReference type="KEGG" id="spue:AB5L97_03910"/>
<dbReference type="InterPro" id="IPR041657">
    <property type="entry name" value="HTH_17"/>
</dbReference>